<keyword evidence="1" id="KW-0732">Signal</keyword>
<accession>A0A2P1PQW9</accession>
<dbReference type="Proteomes" id="UP000241074">
    <property type="component" value="Chromosome"/>
</dbReference>
<feature type="signal peptide" evidence="1">
    <location>
        <begin position="1"/>
        <end position="21"/>
    </location>
</feature>
<gene>
    <name evidence="2" type="ORF">C7S18_08605</name>
</gene>
<dbReference type="EMBL" id="CP027860">
    <property type="protein sequence ID" value="AVP97250.1"/>
    <property type="molecule type" value="Genomic_DNA"/>
</dbReference>
<organism evidence="2 3">
    <name type="scientific">Ahniella affigens</name>
    <dbReference type="NCBI Taxonomy" id="2021234"/>
    <lineage>
        <taxon>Bacteria</taxon>
        <taxon>Pseudomonadati</taxon>
        <taxon>Pseudomonadota</taxon>
        <taxon>Gammaproteobacteria</taxon>
        <taxon>Lysobacterales</taxon>
        <taxon>Rhodanobacteraceae</taxon>
        <taxon>Ahniella</taxon>
    </lineage>
</organism>
<protein>
    <submittedName>
        <fullName evidence="2">Uncharacterized protein</fullName>
    </submittedName>
</protein>
<evidence type="ECO:0000313" key="2">
    <source>
        <dbReference type="EMBL" id="AVP97250.1"/>
    </source>
</evidence>
<keyword evidence="3" id="KW-1185">Reference proteome</keyword>
<dbReference type="KEGG" id="xba:C7S18_08605"/>
<feature type="chain" id="PRO_5015136446" evidence="1">
    <location>
        <begin position="22"/>
        <end position="114"/>
    </location>
</feature>
<evidence type="ECO:0000313" key="3">
    <source>
        <dbReference type="Proteomes" id="UP000241074"/>
    </source>
</evidence>
<name>A0A2P1PQW9_9GAMM</name>
<evidence type="ECO:0000256" key="1">
    <source>
        <dbReference type="SAM" id="SignalP"/>
    </source>
</evidence>
<reference evidence="2 3" key="2">
    <citation type="submission" date="2018-03" db="EMBL/GenBank/DDBJ databases">
        <authorList>
            <person name="Keele B.F."/>
        </authorList>
    </citation>
    <scope>NUCLEOTIDE SEQUENCE [LARGE SCALE GENOMIC DNA]</scope>
    <source>
        <strain evidence="2 3">D13</strain>
    </source>
</reference>
<dbReference type="RefSeq" id="WP_106891174.1">
    <property type="nucleotide sequence ID" value="NZ_CP027860.1"/>
</dbReference>
<proteinExistence type="predicted"/>
<reference evidence="2 3" key="1">
    <citation type="submission" date="2018-03" db="EMBL/GenBank/DDBJ databases">
        <title>Ahniella affigens gen. nov., sp. nov., a gammaproteobacterium isolated from sandy soil near a stream.</title>
        <authorList>
            <person name="Ko Y."/>
            <person name="Kim J.-H."/>
        </authorList>
    </citation>
    <scope>NUCLEOTIDE SEQUENCE [LARGE SCALE GENOMIC DNA]</scope>
    <source>
        <strain evidence="2 3">D13</strain>
    </source>
</reference>
<dbReference type="AlphaFoldDB" id="A0A2P1PQW9"/>
<sequence length="114" mass="12553">MSIFKSTVLLSLLALSMFVHEADARSSRQSVGRVTHAHGDVVELRVFDGSPAVGALYDLRRRRAHNPKRVPLTPVAPVAQVRVTEVIDDNLVRAEVVEGSARRRDRAFPSAETP</sequence>